<gene>
    <name evidence="2" type="ORF">M0L20_29855</name>
</gene>
<protein>
    <submittedName>
        <fullName evidence="2">Uncharacterized protein</fullName>
    </submittedName>
</protein>
<organism evidence="2 3">
    <name type="scientific">Spirosoma liriopis</name>
    <dbReference type="NCBI Taxonomy" id="2937440"/>
    <lineage>
        <taxon>Bacteria</taxon>
        <taxon>Pseudomonadati</taxon>
        <taxon>Bacteroidota</taxon>
        <taxon>Cytophagia</taxon>
        <taxon>Cytophagales</taxon>
        <taxon>Cytophagaceae</taxon>
        <taxon>Spirosoma</taxon>
    </lineage>
</organism>
<name>A0ABT0HV80_9BACT</name>
<dbReference type="Proteomes" id="UP001202180">
    <property type="component" value="Unassembled WGS sequence"/>
</dbReference>
<sequence>MATTLPPVRKKPAEADIDAFINKGGSPTKKAEKEPKSKETEKATEGDNTVKFFNLRLTAGVLNRITSFREKRPRKLASPKLGISTHDWILEAIEEKMQREAKKYSM</sequence>
<feature type="region of interest" description="Disordered" evidence="1">
    <location>
        <begin position="1"/>
        <end position="47"/>
    </location>
</feature>
<evidence type="ECO:0000313" key="3">
    <source>
        <dbReference type="Proteomes" id="UP001202180"/>
    </source>
</evidence>
<comment type="caution">
    <text evidence="2">The sequence shown here is derived from an EMBL/GenBank/DDBJ whole genome shotgun (WGS) entry which is preliminary data.</text>
</comment>
<evidence type="ECO:0000313" key="2">
    <source>
        <dbReference type="EMBL" id="MCK8496109.1"/>
    </source>
</evidence>
<reference evidence="2 3" key="1">
    <citation type="submission" date="2022-04" db="EMBL/GenBank/DDBJ databases">
        <title>Spirosoma sp. strain RP8 genome sequencing and assembly.</title>
        <authorList>
            <person name="Jung Y."/>
        </authorList>
    </citation>
    <scope>NUCLEOTIDE SEQUENCE [LARGE SCALE GENOMIC DNA]</scope>
    <source>
        <strain evidence="2 3">RP8</strain>
    </source>
</reference>
<feature type="compositionally biased region" description="Basic and acidic residues" evidence="1">
    <location>
        <begin position="29"/>
        <end position="45"/>
    </location>
</feature>
<dbReference type="RefSeq" id="WP_232564015.1">
    <property type="nucleotide sequence ID" value="NZ_JALPRF010000017.1"/>
</dbReference>
<accession>A0ABT0HV80</accession>
<evidence type="ECO:0000256" key="1">
    <source>
        <dbReference type="SAM" id="MobiDB-lite"/>
    </source>
</evidence>
<proteinExistence type="predicted"/>
<keyword evidence="3" id="KW-1185">Reference proteome</keyword>
<dbReference type="EMBL" id="JALPRF010000017">
    <property type="protein sequence ID" value="MCK8496109.1"/>
    <property type="molecule type" value="Genomic_DNA"/>
</dbReference>